<evidence type="ECO:0000256" key="1">
    <source>
        <dbReference type="SAM" id="MobiDB-lite"/>
    </source>
</evidence>
<evidence type="ECO:0000313" key="2">
    <source>
        <dbReference type="EMBL" id="CAG6467861.1"/>
    </source>
</evidence>
<dbReference type="AlphaFoldDB" id="A0A8D8FDV8"/>
<feature type="compositionally biased region" description="Basic and acidic residues" evidence="1">
    <location>
        <begin position="13"/>
        <end position="28"/>
    </location>
</feature>
<reference evidence="2" key="1">
    <citation type="submission" date="2021-05" db="EMBL/GenBank/DDBJ databases">
        <authorList>
            <person name="Alioto T."/>
            <person name="Alioto T."/>
            <person name="Gomez Garrido J."/>
        </authorList>
    </citation>
    <scope>NUCLEOTIDE SEQUENCE</scope>
</reference>
<dbReference type="EMBL" id="HBUE01059247">
    <property type="protein sequence ID" value="CAG6467861.1"/>
    <property type="molecule type" value="Transcribed_RNA"/>
</dbReference>
<accession>A0A8D8FDV8</accession>
<name>A0A8D8FDV8_CULPI</name>
<protein>
    <submittedName>
        <fullName evidence="2">(northern house mosquito) hypothetical protein</fullName>
    </submittedName>
</protein>
<organism evidence="2">
    <name type="scientific">Culex pipiens</name>
    <name type="common">House mosquito</name>
    <dbReference type="NCBI Taxonomy" id="7175"/>
    <lineage>
        <taxon>Eukaryota</taxon>
        <taxon>Metazoa</taxon>
        <taxon>Ecdysozoa</taxon>
        <taxon>Arthropoda</taxon>
        <taxon>Hexapoda</taxon>
        <taxon>Insecta</taxon>
        <taxon>Pterygota</taxon>
        <taxon>Neoptera</taxon>
        <taxon>Endopterygota</taxon>
        <taxon>Diptera</taxon>
        <taxon>Nematocera</taxon>
        <taxon>Culicoidea</taxon>
        <taxon>Culicidae</taxon>
        <taxon>Culicinae</taxon>
        <taxon>Culicini</taxon>
        <taxon>Culex</taxon>
        <taxon>Culex</taxon>
    </lineage>
</organism>
<proteinExistence type="predicted"/>
<feature type="region of interest" description="Disordered" evidence="1">
    <location>
        <begin position="1"/>
        <end position="31"/>
    </location>
</feature>
<sequence length="111" mass="12235">MRNLDAGRSAGILRDDPGSDHRDGRARGDGFAGSAVLRRGHYSDGMVLRKVQDGGGRGYGAGCYQCFETIVRASGQLPKRVHLFVEVVRRCIALSHTNRYEWIPRVGYGVE</sequence>